<dbReference type="SUPFAM" id="SSF53254">
    <property type="entry name" value="Phosphoglycerate mutase-like"/>
    <property type="match status" value="1"/>
</dbReference>
<name>A0A942T1K2_9BACI</name>
<dbReference type="EMBL" id="JAGYPE010000003">
    <property type="protein sequence ID" value="MBS4183528.1"/>
    <property type="molecule type" value="Genomic_DNA"/>
</dbReference>
<dbReference type="InterPro" id="IPR029033">
    <property type="entry name" value="His_PPase_superfam"/>
</dbReference>
<proteinExistence type="predicted"/>
<protein>
    <submittedName>
        <fullName evidence="1">Histidine phosphatase family protein</fullName>
    </submittedName>
</protein>
<dbReference type="Gene3D" id="3.40.50.1240">
    <property type="entry name" value="Phosphoglycerate mutase-like"/>
    <property type="match status" value="1"/>
</dbReference>
<comment type="caution">
    <text evidence="1">The sequence shown here is derived from an EMBL/GenBank/DDBJ whole genome shotgun (WGS) entry which is preliminary data.</text>
</comment>
<accession>A0A942T1K2</accession>
<dbReference type="Pfam" id="PF00300">
    <property type="entry name" value="His_Phos_1"/>
    <property type="match status" value="1"/>
</dbReference>
<sequence>MFLTHAEPVVDPRTPIESWGLAAVGVARAGAWRAPTDRVVTSTEQKAVDTARLVAGPEPVVPIALDERLVEIDRSATGYLPFDEFDAVVDAFFARPTVSVRGWERAVDAQERIVDAVRAHAATGDVTIVSHGAVGALLLASLSGAPISRALEQPGMGSVLTFDAVRWRTTDAWRRLPLPPEHV</sequence>
<evidence type="ECO:0000313" key="1">
    <source>
        <dbReference type="EMBL" id="MBS4183528.1"/>
    </source>
</evidence>
<dbReference type="AlphaFoldDB" id="A0A942T1K2"/>
<reference evidence="1" key="1">
    <citation type="submission" date="2021-05" db="EMBL/GenBank/DDBJ databases">
        <title>Novel Bacillus species.</title>
        <authorList>
            <person name="Liu G."/>
        </authorList>
    </citation>
    <scope>NUCLEOTIDE SEQUENCE</scope>
    <source>
        <strain evidence="1">FJAT-50051</strain>
    </source>
</reference>
<organism evidence="1">
    <name type="scientific">Neobacillus citreus</name>
    <dbReference type="NCBI Taxonomy" id="2833578"/>
    <lineage>
        <taxon>Bacteria</taxon>
        <taxon>Bacillati</taxon>
        <taxon>Bacillota</taxon>
        <taxon>Bacilli</taxon>
        <taxon>Bacillales</taxon>
        <taxon>Bacillaceae</taxon>
        <taxon>Neobacillus</taxon>
    </lineage>
</organism>
<dbReference type="InterPro" id="IPR013078">
    <property type="entry name" value="His_Pase_superF_clade-1"/>
</dbReference>
<gene>
    <name evidence="1" type="ORF">KHB02_19230</name>
</gene>